<gene>
    <name evidence="11" type="ORF">RAMLITH_03000</name>
</gene>
<evidence type="ECO:0000256" key="3">
    <source>
        <dbReference type="ARBA" id="ARBA00022475"/>
    </source>
</evidence>
<dbReference type="InterPro" id="IPR011014">
    <property type="entry name" value="MscS_channel_TM-2"/>
</dbReference>
<dbReference type="GO" id="GO:0005886">
    <property type="term" value="C:plasma membrane"/>
    <property type="evidence" value="ECO:0007669"/>
    <property type="project" value="UniProtKB-SubCell"/>
</dbReference>
<evidence type="ECO:0000259" key="9">
    <source>
        <dbReference type="Pfam" id="PF21082"/>
    </source>
</evidence>
<proteinExistence type="inferred from homology"/>
<comment type="function">
    <text evidence="7">Mechanosensitive channel that participates in the regulation of osmotic pressure changes within the cell, opening in response to stretch forces in the membrane lipid bilayer, without the need for other proteins. Contributes to normal resistance to hypoosmotic shock. Forms an ion channel of 1.0 nanosiemens conductance with a slight preference for anions.</text>
</comment>
<dbReference type="SUPFAM" id="SSF82861">
    <property type="entry name" value="Mechanosensitive channel protein MscS (YggB), transmembrane region"/>
    <property type="match status" value="1"/>
</dbReference>
<dbReference type="InterPro" id="IPR045275">
    <property type="entry name" value="MscS_archaea/bacteria_type"/>
</dbReference>
<feature type="transmembrane region" description="Helical" evidence="7">
    <location>
        <begin position="26"/>
        <end position="47"/>
    </location>
</feature>
<dbReference type="Pfam" id="PF05552">
    <property type="entry name" value="MS_channel_1st_1"/>
    <property type="match status" value="1"/>
</dbReference>
<name>A0A7X6DCU2_9BURK</name>
<keyword evidence="7" id="KW-0997">Cell inner membrane</keyword>
<comment type="caution">
    <text evidence="7">Lacks conserved residue(s) required for the propagation of feature annotation.</text>
</comment>
<dbReference type="EMBL" id="VTOX01000001">
    <property type="protein sequence ID" value="NKE64777.1"/>
    <property type="molecule type" value="Genomic_DNA"/>
</dbReference>
<dbReference type="Pfam" id="PF00924">
    <property type="entry name" value="MS_channel_2nd"/>
    <property type="match status" value="1"/>
</dbReference>
<dbReference type="Gene3D" id="2.30.30.60">
    <property type="match status" value="1"/>
</dbReference>
<keyword evidence="3" id="KW-1003">Cell membrane</keyword>
<comment type="subunit">
    <text evidence="7">Homoheptamer.</text>
</comment>
<protein>
    <recommendedName>
        <fullName evidence="7">Small-conductance mechanosensitive channel</fullName>
    </recommendedName>
</protein>
<dbReference type="SUPFAM" id="SSF50182">
    <property type="entry name" value="Sm-like ribonucleoproteins"/>
    <property type="match status" value="1"/>
</dbReference>
<keyword evidence="7" id="KW-0407">Ion channel</keyword>
<evidence type="ECO:0000256" key="6">
    <source>
        <dbReference type="ARBA" id="ARBA00023136"/>
    </source>
</evidence>
<evidence type="ECO:0000256" key="7">
    <source>
        <dbReference type="RuleBase" id="RU369025"/>
    </source>
</evidence>
<dbReference type="InterPro" id="IPR023408">
    <property type="entry name" value="MscS_beta-dom_sf"/>
</dbReference>
<dbReference type="AlphaFoldDB" id="A0A7X6DCU2"/>
<dbReference type="InterPro" id="IPR049278">
    <property type="entry name" value="MS_channel_C"/>
</dbReference>
<keyword evidence="12" id="KW-1185">Reference proteome</keyword>
<keyword evidence="7" id="KW-0813">Transport</keyword>
<dbReference type="Proteomes" id="UP000521868">
    <property type="component" value="Unassembled WGS sequence"/>
</dbReference>
<comment type="similarity">
    <text evidence="2 7">Belongs to the MscS (TC 1.A.23) family.</text>
</comment>
<dbReference type="PANTHER" id="PTHR30221:SF1">
    <property type="entry name" value="SMALL-CONDUCTANCE MECHANOSENSITIVE CHANNEL"/>
    <property type="match status" value="1"/>
</dbReference>
<feature type="domain" description="Mechanosensitive ion channel MscS" evidence="8">
    <location>
        <begin position="109"/>
        <end position="174"/>
    </location>
</feature>
<evidence type="ECO:0000256" key="5">
    <source>
        <dbReference type="ARBA" id="ARBA00022989"/>
    </source>
</evidence>
<dbReference type="InterPro" id="IPR010920">
    <property type="entry name" value="LSM_dom_sf"/>
</dbReference>
<keyword evidence="7" id="KW-0406">Ion transport</keyword>
<dbReference type="InterPro" id="IPR006685">
    <property type="entry name" value="MscS_channel_2nd"/>
</dbReference>
<keyword evidence="5 7" id="KW-1133">Transmembrane helix</keyword>
<dbReference type="InterPro" id="IPR008910">
    <property type="entry name" value="MSC_TM_helix"/>
</dbReference>
<comment type="caution">
    <text evidence="11">The sequence shown here is derived from an EMBL/GenBank/DDBJ whole genome shotgun (WGS) entry which is preliminary data.</text>
</comment>
<evidence type="ECO:0000313" key="12">
    <source>
        <dbReference type="Proteomes" id="UP000521868"/>
    </source>
</evidence>
<dbReference type="PANTHER" id="PTHR30221">
    <property type="entry name" value="SMALL-CONDUCTANCE MECHANOSENSITIVE CHANNEL"/>
    <property type="match status" value="1"/>
</dbReference>
<accession>A0A7X6DCU2</accession>
<evidence type="ECO:0000259" key="10">
    <source>
        <dbReference type="Pfam" id="PF21088"/>
    </source>
</evidence>
<reference evidence="11 12" key="1">
    <citation type="journal article" date="2020" name="Nature">
        <title>Bacterial chemolithoautotrophy via manganese oxidation.</title>
        <authorList>
            <person name="Yu H."/>
            <person name="Leadbetter J.R."/>
        </authorList>
    </citation>
    <scope>NUCLEOTIDE SEQUENCE [LARGE SCALE GENOMIC DNA]</scope>
    <source>
        <strain evidence="11 12">RBP-1</strain>
    </source>
</reference>
<evidence type="ECO:0000259" key="8">
    <source>
        <dbReference type="Pfam" id="PF00924"/>
    </source>
</evidence>
<dbReference type="Gene3D" id="3.30.70.100">
    <property type="match status" value="1"/>
</dbReference>
<dbReference type="RefSeq" id="WP_168105838.1">
    <property type="nucleotide sequence ID" value="NZ_VTOX01000001.1"/>
</dbReference>
<sequence>MDKSLQSLDQVKASALDMAVRFGPKLFTAIVIIVIGYFVGGWAGRMLDRLLVRSKLEAPVRILLVRMLRLVVLALFVVVGLQNLGIELLPMVAGMGIAGAGIALAMQGILGNVAAGLTIMFTRPFHVGDYISIAHEEGEVLDISLFSTTLGHADLSKVVIPNRKIVGEILHNYGRIRRLDIKVGVAYSADLDTALALLSDILHGHPRVLRAPAPAFGVTQLAESHVTVSVAPWVEVPDYETAIREINKTILDTFRQRNIGIAAPQREVRMLGPAAPALHEAASKTS</sequence>
<dbReference type="InterPro" id="IPR049142">
    <property type="entry name" value="MS_channel_1st"/>
</dbReference>
<dbReference type="Gene3D" id="1.10.287.1260">
    <property type="match status" value="1"/>
</dbReference>
<keyword evidence="4 7" id="KW-0812">Transmembrane</keyword>
<evidence type="ECO:0000256" key="4">
    <source>
        <dbReference type="ARBA" id="ARBA00022692"/>
    </source>
</evidence>
<feature type="transmembrane region" description="Helical" evidence="7">
    <location>
        <begin position="67"/>
        <end position="86"/>
    </location>
</feature>
<evidence type="ECO:0000256" key="1">
    <source>
        <dbReference type="ARBA" id="ARBA00004651"/>
    </source>
</evidence>
<dbReference type="InterPro" id="IPR011066">
    <property type="entry name" value="MscS_channel_C_sf"/>
</dbReference>
<organism evidence="11 12">
    <name type="scientific">Ramlibacter lithotrophicus</name>
    <dbReference type="NCBI Taxonomy" id="2606681"/>
    <lineage>
        <taxon>Bacteria</taxon>
        <taxon>Pseudomonadati</taxon>
        <taxon>Pseudomonadota</taxon>
        <taxon>Betaproteobacteria</taxon>
        <taxon>Burkholderiales</taxon>
        <taxon>Comamonadaceae</taxon>
        <taxon>Ramlibacter</taxon>
    </lineage>
</organism>
<feature type="transmembrane region" description="Helical" evidence="7">
    <location>
        <begin position="92"/>
        <end position="115"/>
    </location>
</feature>
<feature type="domain" description="Mechanosensitive ion channel MscS C-terminal" evidence="9">
    <location>
        <begin position="180"/>
        <end position="261"/>
    </location>
</feature>
<comment type="subcellular location">
    <subcellularLocation>
        <location evidence="7">Cell inner membrane</location>
        <topology evidence="7">Multi-pass membrane protein</topology>
    </subcellularLocation>
    <subcellularLocation>
        <location evidence="1">Cell membrane</location>
        <topology evidence="1">Multi-pass membrane protein</topology>
    </subcellularLocation>
</comment>
<evidence type="ECO:0000256" key="2">
    <source>
        <dbReference type="ARBA" id="ARBA00008017"/>
    </source>
</evidence>
<evidence type="ECO:0000313" key="11">
    <source>
        <dbReference type="EMBL" id="NKE64777.1"/>
    </source>
</evidence>
<feature type="domain" description="Mechanosensitive ion channel transmembrane helices 2/3" evidence="10">
    <location>
        <begin position="67"/>
        <end position="107"/>
    </location>
</feature>
<dbReference type="Pfam" id="PF21088">
    <property type="entry name" value="MS_channel_1st"/>
    <property type="match status" value="1"/>
</dbReference>
<keyword evidence="6 7" id="KW-0472">Membrane</keyword>
<dbReference type="GO" id="GO:0008381">
    <property type="term" value="F:mechanosensitive monoatomic ion channel activity"/>
    <property type="evidence" value="ECO:0007669"/>
    <property type="project" value="InterPro"/>
</dbReference>
<dbReference type="SUPFAM" id="SSF82689">
    <property type="entry name" value="Mechanosensitive channel protein MscS (YggB), C-terminal domain"/>
    <property type="match status" value="1"/>
</dbReference>
<dbReference type="Pfam" id="PF21082">
    <property type="entry name" value="MS_channel_3rd"/>
    <property type="match status" value="1"/>
</dbReference>